<evidence type="ECO:0000313" key="2">
    <source>
        <dbReference type="Proteomes" id="UP001223586"/>
    </source>
</evidence>
<protein>
    <recommendedName>
        <fullName evidence="3">Alpha/beta hydrolase</fullName>
    </recommendedName>
</protein>
<keyword evidence="2" id="KW-1185">Reference proteome</keyword>
<organism evidence="1 2">
    <name type="scientific">Bacillus chungangensis</name>
    <dbReference type="NCBI Taxonomy" id="587633"/>
    <lineage>
        <taxon>Bacteria</taxon>
        <taxon>Bacillati</taxon>
        <taxon>Bacillota</taxon>
        <taxon>Bacilli</taxon>
        <taxon>Bacillales</taxon>
        <taxon>Bacillaceae</taxon>
        <taxon>Bacillus</taxon>
    </lineage>
</organism>
<dbReference type="InterPro" id="IPR025365">
    <property type="entry name" value="DUF4269"/>
</dbReference>
<sequence>MVQEDRYKFHSIHYLKSGNKRQQQAYGAITKLGIMADLQMYNPILCGTIPIGIDISTSDLDIVMEVYDFTEYELQVRKLYSEKKGFALQRKEIRGVPVIKANFVFADFEFELFAQPQPVEQQNAYLHMLIEHVLLEGNPAMREEVIKLKQQGIKTEPAFAQLLHLKGDPYEALLSIAKENICYRLFDHERKG</sequence>
<dbReference type="Pfam" id="PF14091">
    <property type="entry name" value="DUF4269"/>
    <property type="match status" value="1"/>
</dbReference>
<reference evidence="1 2" key="1">
    <citation type="submission" date="2023-07" db="EMBL/GenBank/DDBJ databases">
        <title>Genomic Encyclopedia of Type Strains, Phase IV (KMG-IV): sequencing the most valuable type-strain genomes for metagenomic binning, comparative biology and taxonomic classification.</title>
        <authorList>
            <person name="Goeker M."/>
        </authorList>
    </citation>
    <scope>NUCLEOTIDE SEQUENCE [LARGE SCALE GENOMIC DNA]</scope>
    <source>
        <strain evidence="1 2">DSM 23837</strain>
    </source>
</reference>
<dbReference type="Proteomes" id="UP001223586">
    <property type="component" value="Unassembled WGS sequence"/>
</dbReference>
<dbReference type="RefSeq" id="WP_307232554.1">
    <property type="nucleotide sequence ID" value="NZ_JAUSTT010000032.1"/>
</dbReference>
<dbReference type="EMBL" id="JAUSTT010000032">
    <property type="protein sequence ID" value="MDQ0178044.1"/>
    <property type="molecule type" value="Genomic_DNA"/>
</dbReference>
<proteinExistence type="predicted"/>
<evidence type="ECO:0000313" key="1">
    <source>
        <dbReference type="EMBL" id="MDQ0178044.1"/>
    </source>
</evidence>
<evidence type="ECO:0008006" key="3">
    <source>
        <dbReference type="Google" id="ProtNLM"/>
    </source>
</evidence>
<gene>
    <name evidence="1" type="ORF">J2S08_003938</name>
</gene>
<accession>A0ABT9WXM1</accession>
<name>A0ABT9WXM1_9BACI</name>
<comment type="caution">
    <text evidence="1">The sequence shown here is derived from an EMBL/GenBank/DDBJ whole genome shotgun (WGS) entry which is preliminary data.</text>
</comment>